<comment type="caution">
    <text evidence="3">The sequence shown here is derived from an EMBL/GenBank/DDBJ whole genome shotgun (WGS) entry which is preliminary data.</text>
</comment>
<dbReference type="EMBL" id="QRYQ01000009">
    <property type="protein sequence ID" value="RGU91802.1"/>
    <property type="molecule type" value="Genomic_DNA"/>
</dbReference>
<feature type="transmembrane region" description="Helical" evidence="1">
    <location>
        <begin position="192"/>
        <end position="211"/>
    </location>
</feature>
<evidence type="ECO:0000313" key="2">
    <source>
        <dbReference type="EMBL" id="RGS46688.1"/>
    </source>
</evidence>
<keyword evidence="1" id="KW-0472">Membrane</keyword>
<keyword evidence="1" id="KW-0812">Transmembrane</keyword>
<organism evidence="3 4">
    <name type="scientific">Holdemanella biformis</name>
    <dbReference type="NCBI Taxonomy" id="1735"/>
    <lineage>
        <taxon>Bacteria</taxon>
        <taxon>Bacillati</taxon>
        <taxon>Bacillota</taxon>
        <taxon>Erysipelotrichia</taxon>
        <taxon>Erysipelotrichales</taxon>
        <taxon>Erysipelotrichaceae</taxon>
        <taxon>Holdemanella</taxon>
    </lineage>
</organism>
<dbReference type="GeneID" id="66579295"/>
<feature type="transmembrane region" description="Helical" evidence="1">
    <location>
        <begin position="146"/>
        <end position="171"/>
    </location>
</feature>
<dbReference type="EMBL" id="QRVM01000020">
    <property type="protein sequence ID" value="RGS46688.1"/>
    <property type="molecule type" value="Genomic_DNA"/>
</dbReference>
<keyword evidence="1" id="KW-1133">Transmembrane helix</keyword>
<accession>A0A395W702</accession>
<feature type="transmembrane region" description="Helical" evidence="1">
    <location>
        <begin position="223"/>
        <end position="245"/>
    </location>
</feature>
<evidence type="ECO:0000256" key="1">
    <source>
        <dbReference type="SAM" id="Phobius"/>
    </source>
</evidence>
<feature type="transmembrane region" description="Helical" evidence="1">
    <location>
        <begin position="35"/>
        <end position="56"/>
    </location>
</feature>
<gene>
    <name evidence="3" type="ORF">DWW32_06170</name>
    <name evidence="2" type="ORF">DWX92_05690</name>
</gene>
<reference evidence="4 5" key="1">
    <citation type="submission" date="2018-08" db="EMBL/GenBank/DDBJ databases">
        <title>A genome reference for cultivated species of the human gut microbiota.</title>
        <authorList>
            <person name="Zou Y."/>
            <person name="Xue W."/>
            <person name="Luo G."/>
        </authorList>
    </citation>
    <scope>NUCLEOTIDE SEQUENCE [LARGE SCALE GENOMIC DNA]</scope>
    <source>
        <strain evidence="3 4">AF15-20</strain>
        <strain evidence="2 5">AF22-10AC</strain>
    </source>
</reference>
<protein>
    <submittedName>
        <fullName evidence="3">DUF2232 domain-containing protein</fullName>
    </submittedName>
</protein>
<feature type="transmembrane region" description="Helical" evidence="1">
    <location>
        <begin position="102"/>
        <end position="126"/>
    </location>
</feature>
<feature type="transmembrane region" description="Helical" evidence="1">
    <location>
        <begin position="68"/>
        <end position="90"/>
    </location>
</feature>
<evidence type="ECO:0000313" key="4">
    <source>
        <dbReference type="Proteomes" id="UP000265489"/>
    </source>
</evidence>
<evidence type="ECO:0000313" key="3">
    <source>
        <dbReference type="EMBL" id="RGU91802.1"/>
    </source>
</evidence>
<dbReference type="InterPro" id="IPR018710">
    <property type="entry name" value="DUF2232"/>
</dbReference>
<proteinExistence type="predicted"/>
<dbReference type="Pfam" id="PF09991">
    <property type="entry name" value="DUF2232"/>
    <property type="match status" value="1"/>
</dbReference>
<name>A0A395W702_9FIRM</name>
<dbReference type="AlphaFoldDB" id="A0A395W702"/>
<dbReference type="Proteomes" id="UP000265489">
    <property type="component" value="Unassembled WGS sequence"/>
</dbReference>
<feature type="transmembrane region" description="Helical" evidence="1">
    <location>
        <begin position="252"/>
        <end position="272"/>
    </location>
</feature>
<evidence type="ECO:0000313" key="5">
    <source>
        <dbReference type="Proteomes" id="UP000285274"/>
    </source>
</evidence>
<dbReference type="Proteomes" id="UP000285274">
    <property type="component" value="Unassembled WGS sequence"/>
</dbReference>
<sequence>MIKTKQITKGAMVCAIYGALLFLNQQSALMIESSASWIFAFPVLIYTAMSGVKMGVLVTVCMGLMTMFFGGFTTWFYSWTSLLIGFLYGVGVSKHVKNMTNFIFCFILSVLANLCIILLWSTLFGIDFYEDFRLISHYIPFISLKVFTYLMIGMLGLLQALCIHLVALMVCMRMHMDIVPLQPLSKVQSPRWVGVCSIVVWIAFFFIQNVLKCPTGIQDLAQIIFFVDCALLLYFGVVYFMSLCVKYQKKKWSFLSIFGAFIPGLNLLWMFMGELDCLLQLRKE</sequence>
<dbReference type="RefSeq" id="WP_118319948.1">
    <property type="nucleotide sequence ID" value="NZ_QRVM01000020.1"/>
</dbReference>